<keyword evidence="3" id="KW-1003">Cell membrane</keyword>
<gene>
    <name evidence="8" type="ORF">J42TS3_34010</name>
</gene>
<feature type="transmembrane region" description="Helical" evidence="7">
    <location>
        <begin position="46"/>
        <end position="67"/>
    </location>
</feature>
<dbReference type="PANTHER" id="PTHR33452">
    <property type="entry name" value="OXIDOREDUCTASE CATD-RELATED"/>
    <property type="match status" value="1"/>
</dbReference>
<keyword evidence="5 7" id="KW-1133">Transmembrane helix</keyword>
<proteinExistence type="inferred from homology"/>
<feature type="transmembrane region" description="Helical" evidence="7">
    <location>
        <begin position="73"/>
        <end position="93"/>
    </location>
</feature>
<evidence type="ECO:0000256" key="6">
    <source>
        <dbReference type="ARBA" id="ARBA00023136"/>
    </source>
</evidence>
<comment type="caution">
    <text evidence="8">The sequence shown here is derived from an EMBL/GenBank/DDBJ whole genome shotgun (WGS) entry which is preliminary data.</text>
</comment>
<accession>A0ABQ4MED7</accession>
<evidence type="ECO:0000256" key="7">
    <source>
        <dbReference type="SAM" id="Phobius"/>
    </source>
</evidence>
<dbReference type="EMBL" id="BOSL01000011">
    <property type="protein sequence ID" value="GIP54366.1"/>
    <property type="molecule type" value="Genomic_DNA"/>
</dbReference>
<dbReference type="InterPro" id="IPR051907">
    <property type="entry name" value="DoxX-like_oxidoreductase"/>
</dbReference>
<dbReference type="Pfam" id="PF07681">
    <property type="entry name" value="DoxX"/>
    <property type="match status" value="1"/>
</dbReference>
<organism evidence="8 9">
    <name type="scientific">Paenibacillus vini</name>
    <dbReference type="NCBI Taxonomy" id="1476024"/>
    <lineage>
        <taxon>Bacteria</taxon>
        <taxon>Bacillati</taxon>
        <taxon>Bacillota</taxon>
        <taxon>Bacilli</taxon>
        <taxon>Bacillales</taxon>
        <taxon>Paenibacillaceae</taxon>
        <taxon>Paenibacillus</taxon>
    </lineage>
</organism>
<feature type="transmembrane region" description="Helical" evidence="7">
    <location>
        <begin position="6"/>
        <end position="25"/>
    </location>
</feature>
<keyword evidence="9" id="KW-1185">Reference proteome</keyword>
<comment type="subcellular location">
    <subcellularLocation>
        <location evidence="1">Cell membrane</location>
        <topology evidence="1">Multi-pass membrane protein</topology>
    </subcellularLocation>
</comment>
<protein>
    <recommendedName>
        <fullName evidence="10">Oxidoreductase</fullName>
    </recommendedName>
</protein>
<evidence type="ECO:0000256" key="5">
    <source>
        <dbReference type="ARBA" id="ARBA00022989"/>
    </source>
</evidence>
<sequence length="137" mass="14714">MTKSNIVSLIMRVVLGIIFVFHGVDKFQMGLSNVEAWFSSMGIPGFLAYVVAVIELVGGIMLIVGLFTRYVSVLLVVTLIGAIVTAKLSAGLLGNGNMAGYELDLGFILVLLHLIIAESPLSIDRLISNKRNPVPAR</sequence>
<evidence type="ECO:0000313" key="8">
    <source>
        <dbReference type="EMBL" id="GIP54366.1"/>
    </source>
</evidence>
<evidence type="ECO:0000256" key="2">
    <source>
        <dbReference type="ARBA" id="ARBA00006679"/>
    </source>
</evidence>
<reference evidence="8 9" key="1">
    <citation type="submission" date="2021-03" db="EMBL/GenBank/DDBJ databases">
        <title>Antimicrobial resistance genes in bacteria isolated from Japanese honey, and their potential for conferring macrolide and lincosamide resistance in the American foulbrood pathogen Paenibacillus larvae.</title>
        <authorList>
            <person name="Okamoto M."/>
            <person name="Kumagai M."/>
            <person name="Kanamori H."/>
            <person name="Takamatsu D."/>
        </authorList>
    </citation>
    <scope>NUCLEOTIDE SEQUENCE [LARGE SCALE GENOMIC DNA]</scope>
    <source>
        <strain evidence="8 9">J42TS3</strain>
    </source>
</reference>
<dbReference type="InterPro" id="IPR032808">
    <property type="entry name" value="DoxX"/>
</dbReference>
<name>A0ABQ4MED7_9BACL</name>
<dbReference type="Proteomes" id="UP000679992">
    <property type="component" value="Unassembled WGS sequence"/>
</dbReference>
<keyword evidence="6 7" id="KW-0472">Membrane</keyword>
<evidence type="ECO:0000256" key="3">
    <source>
        <dbReference type="ARBA" id="ARBA00022475"/>
    </source>
</evidence>
<evidence type="ECO:0000256" key="1">
    <source>
        <dbReference type="ARBA" id="ARBA00004651"/>
    </source>
</evidence>
<evidence type="ECO:0000313" key="9">
    <source>
        <dbReference type="Proteomes" id="UP000679992"/>
    </source>
</evidence>
<evidence type="ECO:0008006" key="10">
    <source>
        <dbReference type="Google" id="ProtNLM"/>
    </source>
</evidence>
<evidence type="ECO:0000256" key="4">
    <source>
        <dbReference type="ARBA" id="ARBA00022692"/>
    </source>
</evidence>
<dbReference type="RefSeq" id="WP_213655668.1">
    <property type="nucleotide sequence ID" value="NZ_BOSL01000011.1"/>
</dbReference>
<keyword evidence="4 7" id="KW-0812">Transmembrane</keyword>
<feature type="transmembrane region" description="Helical" evidence="7">
    <location>
        <begin position="105"/>
        <end position="123"/>
    </location>
</feature>
<comment type="similarity">
    <text evidence="2">Belongs to the DoxX family.</text>
</comment>
<dbReference type="PANTHER" id="PTHR33452:SF1">
    <property type="entry name" value="INNER MEMBRANE PROTEIN YPHA-RELATED"/>
    <property type="match status" value="1"/>
</dbReference>